<dbReference type="AlphaFoldDB" id="A0A2S3UX34"/>
<gene>
    <name evidence="1" type="ORF">CLV41_103155</name>
</gene>
<proteinExistence type="predicted"/>
<evidence type="ECO:0000313" key="1">
    <source>
        <dbReference type="EMBL" id="POF32234.1"/>
    </source>
</evidence>
<protein>
    <submittedName>
        <fullName evidence="1">Uncharacterized protein</fullName>
    </submittedName>
</protein>
<keyword evidence="2" id="KW-1185">Reference proteome</keyword>
<organism evidence="1 2">
    <name type="scientific">Roseibium marinum</name>
    <dbReference type="NCBI Taxonomy" id="281252"/>
    <lineage>
        <taxon>Bacteria</taxon>
        <taxon>Pseudomonadati</taxon>
        <taxon>Pseudomonadota</taxon>
        <taxon>Alphaproteobacteria</taxon>
        <taxon>Hyphomicrobiales</taxon>
        <taxon>Stappiaceae</taxon>
        <taxon>Roseibium</taxon>
    </lineage>
</organism>
<sequence>MTEKNKGTLSSASITASGQWTWSVTLTDFGGNCLISWSSNAPFRAQESKVQLFEFPSGDVVAETWATEQSGSWDTGKPYGQGWGARYIAQIGPTGSKHTYQTVLQTQPSH</sequence>
<accession>A0A2S3UX34</accession>
<dbReference type="RefSeq" id="WP_103222170.1">
    <property type="nucleotide sequence ID" value="NZ_PPCN01000003.1"/>
</dbReference>
<dbReference type="OrthoDB" id="9010135at2"/>
<reference evidence="1 2" key="1">
    <citation type="submission" date="2018-01" db="EMBL/GenBank/DDBJ databases">
        <title>Genomic Encyclopedia of Archaeal and Bacterial Type Strains, Phase II (KMG-II): from individual species to whole genera.</title>
        <authorList>
            <person name="Goeker M."/>
        </authorList>
    </citation>
    <scope>NUCLEOTIDE SEQUENCE [LARGE SCALE GENOMIC DNA]</scope>
    <source>
        <strain evidence="1 2">DSM 17023</strain>
    </source>
</reference>
<evidence type="ECO:0000313" key="2">
    <source>
        <dbReference type="Proteomes" id="UP000236959"/>
    </source>
</evidence>
<comment type="caution">
    <text evidence="1">The sequence shown here is derived from an EMBL/GenBank/DDBJ whole genome shotgun (WGS) entry which is preliminary data.</text>
</comment>
<dbReference type="Proteomes" id="UP000236959">
    <property type="component" value="Unassembled WGS sequence"/>
</dbReference>
<dbReference type="EMBL" id="PPCN01000003">
    <property type="protein sequence ID" value="POF32234.1"/>
    <property type="molecule type" value="Genomic_DNA"/>
</dbReference>
<name>A0A2S3UX34_9HYPH</name>